<protein>
    <submittedName>
        <fullName evidence="1">Gluconate 2-dehydrogenase subunit 3 family protein</fullName>
    </submittedName>
</protein>
<reference evidence="1 2" key="1">
    <citation type="submission" date="2022-01" db="EMBL/GenBank/DDBJ databases">
        <title>Paraglaciecola sp. G1-23.</title>
        <authorList>
            <person name="Jin M.S."/>
            <person name="Han D.M."/>
            <person name="Kim H.M."/>
            <person name="Jeon C.O."/>
        </authorList>
    </citation>
    <scope>NUCLEOTIDE SEQUENCE [LARGE SCALE GENOMIC DNA]</scope>
    <source>
        <strain evidence="1 2">G1-23</strain>
    </source>
</reference>
<dbReference type="Proteomes" id="UP001521137">
    <property type="component" value="Unassembled WGS sequence"/>
</dbReference>
<evidence type="ECO:0000313" key="2">
    <source>
        <dbReference type="Proteomes" id="UP001521137"/>
    </source>
</evidence>
<sequence length="193" mass="21247">MHRRDILKYVAAVTGTAICAPLTTALLSGCSKQAEILPPTVATGPNLADGQFFTSDNLQHLVQIMDVILPKTDTPSASDVKVHMIMDNMFDKVFTPQYKKNFLNSFAKLNDYLASKKFPTASANEQALLLTQLELAQEPSQGFKAYIDIKQQTIAYYLSNEQIAEHHLNYLPIPGGYTPSIKVAEVGGKAWAE</sequence>
<dbReference type="Pfam" id="PF13618">
    <property type="entry name" value="Gluconate_2-dh3"/>
    <property type="match status" value="1"/>
</dbReference>
<organism evidence="1 2">
    <name type="scientific">Paraglaciecola algarum</name>
    <dbReference type="NCBI Taxonomy" id="3050085"/>
    <lineage>
        <taxon>Bacteria</taxon>
        <taxon>Pseudomonadati</taxon>
        <taxon>Pseudomonadota</taxon>
        <taxon>Gammaproteobacteria</taxon>
        <taxon>Alteromonadales</taxon>
        <taxon>Alteromonadaceae</taxon>
        <taxon>Paraglaciecola</taxon>
    </lineage>
</organism>
<evidence type="ECO:0000313" key="1">
    <source>
        <dbReference type="EMBL" id="MCF2946947.1"/>
    </source>
</evidence>
<dbReference type="EMBL" id="JAKGAS010000001">
    <property type="protein sequence ID" value="MCF2946947.1"/>
    <property type="molecule type" value="Genomic_DNA"/>
</dbReference>
<dbReference type="PROSITE" id="PS51257">
    <property type="entry name" value="PROKAR_LIPOPROTEIN"/>
    <property type="match status" value="1"/>
</dbReference>
<gene>
    <name evidence="1" type="ORF">L0668_02435</name>
</gene>
<proteinExistence type="predicted"/>
<keyword evidence="2" id="KW-1185">Reference proteome</keyword>
<dbReference type="RefSeq" id="WP_235310464.1">
    <property type="nucleotide sequence ID" value="NZ_JAKGAS010000001.1"/>
</dbReference>
<dbReference type="InterPro" id="IPR027056">
    <property type="entry name" value="Gluconate_2DH_su3"/>
</dbReference>
<name>A0ABS9D212_9ALTE</name>
<comment type="caution">
    <text evidence="1">The sequence shown here is derived from an EMBL/GenBank/DDBJ whole genome shotgun (WGS) entry which is preliminary data.</text>
</comment>
<accession>A0ABS9D212</accession>